<evidence type="ECO:0000313" key="5">
    <source>
        <dbReference type="EMBL" id="GJJ75071.1"/>
    </source>
</evidence>
<evidence type="ECO:0000259" key="4">
    <source>
        <dbReference type="PROSITE" id="PS50850"/>
    </source>
</evidence>
<dbReference type="InterPro" id="IPR011701">
    <property type="entry name" value="MFS"/>
</dbReference>
<comment type="similarity">
    <text evidence="2">Belongs to the major facilitator superfamily. Monocarboxylate porter (TC 2.A.1.13) family.</text>
</comment>
<evidence type="ECO:0000313" key="6">
    <source>
        <dbReference type="Proteomes" id="UP000827284"/>
    </source>
</evidence>
<organism evidence="5 6">
    <name type="scientific">Entomortierella parvispora</name>
    <dbReference type="NCBI Taxonomy" id="205924"/>
    <lineage>
        <taxon>Eukaryota</taxon>
        <taxon>Fungi</taxon>
        <taxon>Fungi incertae sedis</taxon>
        <taxon>Mucoromycota</taxon>
        <taxon>Mortierellomycotina</taxon>
        <taxon>Mortierellomycetes</taxon>
        <taxon>Mortierellales</taxon>
        <taxon>Mortierellaceae</taxon>
        <taxon>Entomortierella</taxon>
    </lineage>
</organism>
<evidence type="ECO:0000256" key="1">
    <source>
        <dbReference type="ARBA" id="ARBA00004141"/>
    </source>
</evidence>
<keyword evidence="6" id="KW-1185">Reference proteome</keyword>
<dbReference type="AlphaFoldDB" id="A0A9P3LY53"/>
<proteinExistence type="inferred from homology"/>
<gene>
    <name evidence="5" type="ORF">EMPS_07429</name>
</gene>
<feature type="transmembrane region" description="Helical" evidence="3">
    <location>
        <begin position="334"/>
        <end position="357"/>
    </location>
</feature>
<keyword evidence="3" id="KW-0812">Transmembrane</keyword>
<feature type="transmembrane region" description="Helical" evidence="3">
    <location>
        <begin position="98"/>
        <end position="118"/>
    </location>
</feature>
<feature type="domain" description="Major facilitator superfamily (MFS) profile" evidence="4">
    <location>
        <begin position="1"/>
        <end position="390"/>
    </location>
</feature>
<keyword evidence="3" id="KW-1133">Transmembrane helix</keyword>
<feature type="transmembrane region" description="Helical" evidence="3">
    <location>
        <begin position="67"/>
        <end position="86"/>
    </location>
</feature>
<comment type="subcellular location">
    <subcellularLocation>
        <location evidence="1">Membrane</location>
        <topology evidence="1">Multi-pass membrane protein</topology>
    </subcellularLocation>
</comment>
<feature type="transmembrane region" description="Helical" evidence="3">
    <location>
        <begin position="38"/>
        <end position="60"/>
    </location>
</feature>
<name>A0A9P3LY53_9FUNG</name>
<feature type="transmembrane region" description="Helical" evidence="3">
    <location>
        <begin position="182"/>
        <end position="202"/>
    </location>
</feature>
<dbReference type="PROSITE" id="PS50850">
    <property type="entry name" value="MFS"/>
    <property type="match status" value="1"/>
</dbReference>
<dbReference type="InterPro" id="IPR020846">
    <property type="entry name" value="MFS_dom"/>
</dbReference>
<reference evidence="5" key="2">
    <citation type="journal article" date="2022" name="Microbiol. Resour. Announc.">
        <title>Whole-Genome Sequence of Entomortierella parvispora E1425, a Mucoromycotan Fungus Associated with Burkholderiaceae-Related Endosymbiotic Bacteria.</title>
        <authorList>
            <person name="Herlambang A."/>
            <person name="Guo Y."/>
            <person name="Takashima Y."/>
            <person name="Narisawa K."/>
            <person name="Ohta H."/>
            <person name="Nishizawa T."/>
        </authorList>
    </citation>
    <scope>NUCLEOTIDE SEQUENCE</scope>
    <source>
        <strain evidence="5">E1425</strain>
    </source>
</reference>
<evidence type="ECO:0000256" key="2">
    <source>
        <dbReference type="ARBA" id="ARBA00006727"/>
    </source>
</evidence>
<dbReference type="SUPFAM" id="SSF103473">
    <property type="entry name" value="MFS general substrate transporter"/>
    <property type="match status" value="1"/>
</dbReference>
<dbReference type="PANTHER" id="PTHR11360">
    <property type="entry name" value="MONOCARBOXYLATE TRANSPORTER"/>
    <property type="match status" value="1"/>
</dbReference>
<dbReference type="PANTHER" id="PTHR11360:SF284">
    <property type="entry name" value="EG:103B4.3 PROTEIN-RELATED"/>
    <property type="match status" value="1"/>
</dbReference>
<dbReference type="GO" id="GO:0022857">
    <property type="term" value="F:transmembrane transporter activity"/>
    <property type="evidence" value="ECO:0007669"/>
    <property type="project" value="InterPro"/>
</dbReference>
<accession>A0A9P3LY53</accession>
<dbReference type="Gene3D" id="1.20.1250.20">
    <property type="entry name" value="MFS general substrate transporter like domains"/>
    <property type="match status" value="2"/>
</dbReference>
<dbReference type="OrthoDB" id="5667at2759"/>
<reference evidence="5" key="1">
    <citation type="submission" date="2021-11" db="EMBL/GenBank/DDBJ databases">
        <authorList>
            <person name="Herlambang A."/>
            <person name="Guo Y."/>
            <person name="Takashima Y."/>
            <person name="Nishizawa T."/>
        </authorList>
    </citation>
    <scope>NUCLEOTIDE SEQUENCE</scope>
    <source>
        <strain evidence="5">E1425</strain>
    </source>
</reference>
<dbReference type="Pfam" id="PF07690">
    <property type="entry name" value="MFS_1"/>
    <property type="match status" value="1"/>
</dbReference>
<protein>
    <recommendedName>
        <fullName evidence="4">Major facilitator superfamily (MFS) profile domain-containing protein</fullName>
    </recommendedName>
</protein>
<keyword evidence="3" id="KW-0472">Membrane</keyword>
<evidence type="ECO:0000256" key="3">
    <source>
        <dbReference type="SAM" id="Phobius"/>
    </source>
</evidence>
<dbReference type="Proteomes" id="UP000827284">
    <property type="component" value="Unassembled WGS sequence"/>
</dbReference>
<dbReference type="GO" id="GO:0016020">
    <property type="term" value="C:membrane"/>
    <property type="evidence" value="ECO:0007669"/>
    <property type="project" value="UniProtKB-SubCell"/>
</dbReference>
<feature type="transmembrane region" description="Helical" evidence="3">
    <location>
        <begin position="214"/>
        <end position="235"/>
    </location>
</feature>
<comment type="caution">
    <text evidence="5">The sequence shown here is derived from an EMBL/GenBank/DDBJ whole genome shotgun (WGS) entry which is preliminary data.</text>
</comment>
<feature type="transmembrane region" description="Helical" evidence="3">
    <location>
        <begin position="269"/>
        <end position="290"/>
    </location>
</feature>
<dbReference type="EMBL" id="BQFW01000010">
    <property type="protein sequence ID" value="GJJ75071.1"/>
    <property type="molecule type" value="Genomic_DNA"/>
</dbReference>
<feature type="transmembrane region" description="Helical" evidence="3">
    <location>
        <begin position="363"/>
        <end position="387"/>
    </location>
</feature>
<dbReference type="InterPro" id="IPR050327">
    <property type="entry name" value="Proton-linked_MCT"/>
</dbReference>
<dbReference type="InterPro" id="IPR036259">
    <property type="entry name" value="MFS_trans_sf"/>
</dbReference>
<feature type="transmembrane region" description="Helical" evidence="3">
    <location>
        <begin position="242"/>
        <end position="263"/>
    </location>
</feature>
<sequence>MTGRIGTRAALTVGLFSVMLGFVAGSFATEYWHLYLTIGVLYGVGSGTLYFSAITVLAQYFHKRRGVVVGIAISGSGIGATVMAPLLRWMLVQIGFRWSMRIMGGTMFVCLGIASCFVRPYHRPTVLHFPNPTLVPSPSYQSFVIDLASAAPELSLNADATTTLQDPSPPALDFRLFKSMSFSLVFLATNLFALVYLVPLLLAPSFATSIGLSAAEGATMISIASAVGIAARIIIGHLADRYGVLNATFVCCTITGLACLTLWLNAASFVTMAAFMVLYGCFAGSSIMLFPVAATKAVNDPPPTASNSSSTGGQSRNVAHSSYRAGGDNDVSSALGFIFFAHTIGYLFGTPLAQFLIENQGGRYAGAIVFVGVSNFVCAFIVFLARVKGSKKISARI</sequence>